<comment type="similarity">
    <text evidence="6">Belongs to the YccS/YhfK family.</text>
</comment>
<feature type="transmembrane region" description="Helical" evidence="7">
    <location>
        <begin position="105"/>
        <end position="121"/>
    </location>
</feature>
<evidence type="ECO:0000256" key="6">
    <source>
        <dbReference type="ARBA" id="ARBA00043993"/>
    </source>
</evidence>
<dbReference type="PANTHER" id="PTHR30509:SF9">
    <property type="entry name" value="MULTIDRUG RESISTANCE PROTEIN MDTO"/>
    <property type="match status" value="1"/>
</dbReference>
<feature type="transmembrane region" description="Helical" evidence="7">
    <location>
        <begin position="415"/>
        <end position="433"/>
    </location>
</feature>
<accession>A0ABS7TK69</accession>
<evidence type="ECO:0000313" key="10">
    <source>
        <dbReference type="Proteomes" id="UP001139031"/>
    </source>
</evidence>
<dbReference type="Pfam" id="PF13515">
    <property type="entry name" value="FUSC_2"/>
    <property type="match status" value="1"/>
</dbReference>
<evidence type="ECO:0000256" key="4">
    <source>
        <dbReference type="ARBA" id="ARBA00022989"/>
    </source>
</evidence>
<protein>
    <submittedName>
        <fullName evidence="9">FUSC family protein</fullName>
    </submittedName>
</protein>
<proteinExistence type="inferred from homology"/>
<evidence type="ECO:0000256" key="7">
    <source>
        <dbReference type="SAM" id="Phobius"/>
    </source>
</evidence>
<reference evidence="9" key="1">
    <citation type="submission" date="2021-08" db="EMBL/GenBank/DDBJ databases">
        <authorList>
            <person name="Stevens D.C."/>
        </authorList>
    </citation>
    <scope>NUCLEOTIDE SEQUENCE</scope>
    <source>
        <strain evidence="9">DSM 53165</strain>
    </source>
</reference>
<name>A0ABS7TK69_9BACT</name>
<feature type="domain" description="Integral membrane bound transporter" evidence="8">
    <location>
        <begin position="378"/>
        <end position="502"/>
    </location>
</feature>
<comment type="caution">
    <text evidence="9">The sequence shown here is derived from an EMBL/GenBank/DDBJ whole genome shotgun (WGS) entry which is preliminary data.</text>
</comment>
<evidence type="ECO:0000313" key="9">
    <source>
        <dbReference type="EMBL" id="MBZ5708620.1"/>
    </source>
</evidence>
<evidence type="ECO:0000256" key="2">
    <source>
        <dbReference type="ARBA" id="ARBA00022475"/>
    </source>
</evidence>
<feature type="transmembrane region" description="Helical" evidence="7">
    <location>
        <begin position="462"/>
        <end position="480"/>
    </location>
</feature>
<dbReference type="RefSeq" id="WP_224190369.1">
    <property type="nucleotide sequence ID" value="NZ_JAIRAU010000001.1"/>
</dbReference>
<keyword evidence="3 7" id="KW-0812">Transmembrane</keyword>
<dbReference type="Proteomes" id="UP001139031">
    <property type="component" value="Unassembled WGS sequence"/>
</dbReference>
<organism evidence="9 10">
    <name type="scientific">Nannocystis pusilla</name>
    <dbReference type="NCBI Taxonomy" id="889268"/>
    <lineage>
        <taxon>Bacteria</taxon>
        <taxon>Pseudomonadati</taxon>
        <taxon>Myxococcota</taxon>
        <taxon>Polyangia</taxon>
        <taxon>Nannocystales</taxon>
        <taxon>Nannocystaceae</taxon>
        <taxon>Nannocystis</taxon>
    </lineage>
</organism>
<keyword evidence="4 7" id="KW-1133">Transmembrane helix</keyword>
<comment type="subcellular location">
    <subcellularLocation>
        <location evidence="1">Cell membrane</location>
        <topology evidence="1">Multi-pass membrane protein</topology>
    </subcellularLocation>
</comment>
<feature type="transmembrane region" description="Helical" evidence="7">
    <location>
        <begin position="56"/>
        <end position="74"/>
    </location>
</feature>
<feature type="transmembrane region" description="Helical" evidence="7">
    <location>
        <begin position="492"/>
        <end position="512"/>
    </location>
</feature>
<feature type="transmembrane region" description="Helical" evidence="7">
    <location>
        <begin position="153"/>
        <end position="173"/>
    </location>
</feature>
<feature type="transmembrane region" description="Helical" evidence="7">
    <location>
        <begin position="372"/>
        <end position="395"/>
    </location>
</feature>
<evidence type="ECO:0000256" key="1">
    <source>
        <dbReference type="ARBA" id="ARBA00004651"/>
    </source>
</evidence>
<keyword evidence="5 7" id="KW-0472">Membrane</keyword>
<dbReference type="PANTHER" id="PTHR30509">
    <property type="entry name" value="P-HYDROXYBENZOIC ACID EFFLUX PUMP SUBUNIT-RELATED"/>
    <property type="match status" value="1"/>
</dbReference>
<dbReference type="EMBL" id="JAIRAU010000001">
    <property type="protein sequence ID" value="MBZ5708620.1"/>
    <property type="molecule type" value="Genomic_DNA"/>
</dbReference>
<feature type="transmembrane region" description="Helical" evidence="7">
    <location>
        <begin position="81"/>
        <end position="99"/>
    </location>
</feature>
<keyword evidence="2" id="KW-1003">Cell membrane</keyword>
<evidence type="ECO:0000256" key="3">
    <source>
        <dbReference type="ARBA" id="ARBA00022692"/>
    </source>
</evidence>
<evidence type="ECO:0000259" key="8">
    <source>
        <dbReference type="Pfam" id="PF13515"/>
    </source>
</evidence>
<keyword evidence="10" id="KW-1185">Reference proteome</keyword>
<evidence type="ECO:0000256" key="5">
    <source>
        <dbReference type="ARBA" id="ARBA00023136"/>
    </source>
</evidence>
<gene>
    <name evidence="9" type="ORF">K7C98_05070</name>
</gene>
<dbReference type="InterPro" id="IPR049453">
    <property type="entry name" value="Memb_transporter_dom"/>
</dbReference>
<feature type="transmembrane region" description="Helical" evidence="7">
    <location>
        <begin position="128"/>
        <end position="147"/>
    </location>
</feature>
<sequence length="687" mass="73068">MPGRGGFDAAQLADAVIIADAELVRLRQAARVTLTAIVAAALLHRLAAALGQPTSIALVGINVAMMGVAVVNDPTPRAQRITTALVPFVAGAALVAGALVSHQPGLREVLFLALAFVAVLVRRYGPRGLALGQIAFLAYFFALFFRADLTRVPLMLTSVGIASTLAYAARFWVVRERPETRLSLRQAALRRTIAVALHQVAAIVVEGREAPRRMRALRRTLGAINESVLAIDEQIDRVDPSGPGGCALREQVFALELAVEEVAAAVVPTTARDRTTREAIAAALLAVRQAVRAGGDAAVRPAIAAIDRLARSDGRDVELLAQIAALLRSLLVALRPDVHLAPASGRLTAPAEPRATTPRPTWRWSLRLAAQATLAVGLALAAGHAVASSRAYWAVMASFMVFSRANTRGAVLVRAWQRLVGTLAGVIVGLLVAHAVQGHVYLELVVLFGCMFVAYYTLQFAYAFMVAAFTTAIAVLYSLLGMFSTELLYLRVVETLVGVGVGGAVAMLVFPVSTRATIRGHMVEGLHLLAGDLEAAFAVPGPDRPARREAARARDRKLRDVRSEVQGAAGGVPLRATRETAQLFFAFAAVFFHARPLLMLDPRALDEAARARAHAEAMHLASRARALADRLVGASQLPLPAALPPAEVAADPAQRGLRRLDRALSTLARVLGQTRAPRGGRSRPIDH</sequence>